<evidence type="ECO:0008006" key="2">
    <source>
        <dbReference type="Google" id="ProtNLM"/>
    </source>
</evidence>
<evidence type="ECO:0000313" key="1">
    <source>
        <dbReference type="EMBL" id="CAA9427787.1"/>
    </source>
</evidence>
<sequence>MTKMRATRQPDLTTVYWLIENPEFGESEVFTVCVDAERKALPVFSFPDEAEMFLRLGGLEERGWRAVSSTAKKLIWQLAEYRRAGVDLVALDPLPEMVGSTFGKTITLVTLSLHSFVERHAPRPGEALARN</sequence>
<reference evidence="1" key="1">
    <citation type="submission" date="2020-02" db="EMBL/GenBank/DDBJ databases">
        <authorList>
            <person name="Meier V. D."/>
        </authorList>
    </citation>
    <scope>NUCLEOTIDE SEQUENCE</scope>
    <source>
        <strain evidence="1">AVDCRST_MAG01</strain>
    </source>
</reference>
<protein>
    <recommendedName>
        <fullName evidence="2">SseB protein N-terminal domain-containing protein</fullName>
    </recommendedName>
</protein>
<gene>
    <name evidence="1" type="ORF">AVDCRST_MAG01-01-2708</name>
</gene>
<organism evidence="1">
    <name type="scientific">uncultured Rubrobacteraceae bacterium</name>
    <dbReference type="NCBI Taxonomy" id="349277"/>
    <lineage>
        <taxon>Bacteria</taxon>
        <taxon>Bacillati</taxon>
        <taxon>Actinomycetota</taxon>
        <taxon>Rubrobacteria</taxon>
        <taxon>Rubrobacterales</taxon>
        <taxon>Rubrobacteraceae</taxon>
        <taxon>environmental samples</taxon>
    </lineage>
</organism>
<name>A0A6J4PWR9_9ACTN</name>
<accession>A0A6J4PWR9</accession>
<proteinExistence type="predicted"/>
<dbReference type="EMBL" id="CADCUW010000362">
    <property type="protein sequence ID" value="CAA9427787.1"/>
    <property type="molecule type" value="Genomic_DNA"/>
</dbReference>
<dbReference type="AlphaFoldDB" id="A0A6J4PWR9"/>